<dbReference type="Proteomes" id="UP000541810">
    <property type="component" value="Unassembled WGS sequence"/>
</dbReference>
<dbReference type="Pfam" id="PF15975">
    <property type="entry name" value="Flot"/>
    <property type="match status" value="1"/>
</dbReference>
<protein>
    <submittedName>
        <fullName evidence="10">Flotillin</fullName>
    </submittedName>
</protein>
<sequence length="551" mass="59566">MTALNLLTLAQFDEVTEGLRIGPLILIALIVLVAFAAFAFVVKRYKRCPSNRILVIYGKVGGQRAAKALHGGGAFVWPVIQDWAFLSLEPMTIDIELTSALSKKNIRVGVPSTFTVGISTEPDIMNNAAERLLGLRDQEIAAQARDIILGQMRLVIATLTIEEINQDREKFLDLVNKNVNFELNKVGLYMINVNIRDITDESGYIEALGKKAAAEAINQAKIDTANADREGAIGTANADKEREVQVSAQVAASNIGQKQAERDQRIRTAALEAEGISGEANAQREQEIAIAEQNAIAIQGKKQAEADQRIRVAALEATSVEGENKSKAEMAAYEATLAEARAEARRRGDVALANASKDVLIAEKEEELARMEKEVIAREMIERQQIEINAEAEAERVRRVARGEADAVLAKYNAEAEGLRKVLDAKAQGYHNLIEACQSRPDLAPSLLIIEKLPELVAEQVKAIQNLKIDKITVWDSGAPGNGDGSTGSTGNFLKGLIGSLPPIHELADQAGIDLPEVLGKVQAEPAKKTPSESAKPKAEQDTEPGPSTQA</sequence>
<feature type="compositionally biased region" description="Basic and acidic residues" evidence="7">
    <location>
        <begin position="526"/>
        <end position="541"/>
    </location>
</feature>
<keyword evidence="6" id="KW-0175">Coiled coil</keyword>
<accession>A0A7X0LKI0</accession>
<gene>
    <name evidence="10" type="ORF">HNQ40_001467</name>
</gene>
<comment type="caution">
    <text evidence="10">The sequence shown here is derived from an EMBL/GenBank/DDBJ whole genome shotgun (WGS) entry which is preliminary data.</text>
</comment>
<dbReference type="GO" id="GO:0005886">
    <property type="term" value="C:plasma membrane"/>
    <property type="evidence" value="ECO:0007669"/>
    <property type="project" value="UniProtKB-SubCell"/>
</dbReference>
<dbReference type="InterPro" id="IPR027705">
    <property type="entry name" value="Flotillin_fam"/>
</dbReference>
<evidence type="ECO:0000313" key="11">
    <source>
        <dbReference type="Proteomes" id="UP000541810"/>
    </source>
</evidence>
<dbReference type="Gene3D" id="3.30.479.30">
    <property type="entry name" value="Band 7 domain"/>
    <property type="match status" value="1"/>
</dbReference>
<evidence type="ECO:0000259" key="9">
    <source>
        <dbReference type="SMART" id="SM00244"/>
    </source>
</evidence>
<reference evidence="10 11" key="1">
    <citation type="submission" date="2020-08" db="EMBL/GenBank/DDBJ databases">
        <title>Genomic Encyclopedia of Type Strains, Phase IV (KMG-IV): sequencing the most valuable type-strain genomes for metagenomic binning, comparative biology and taxonomic classification.</title>
        <authorList>
            <person name="Goeker M."/>
        </authorList>
    </citation>
    <scope>NUCLEOTIDE SEQUENCE [LARGE SCALE GENOMIC DNA]</scope>
    <source>
        <strain evidence="10 11">DSM 103725</strain>
    </source>
</reference>
<dbReference type="SMART" id="SM00244">
    <property type="entry name" value="PHB"/>
    <property type="match status" value="1"/>
</dbReference>
<feature type="domain" description="Band 7" evidence="9">
    <location>
        <begin position="43"/>
        <end position="212"/>
    </location>
</feature>
<dbReference type="PANTHER" id="PTHR13806:SF31">
    <property type="entry name" value="FLOTILLIN-LIKE PROTEIN 1-RELATED"/>
    <property type="match status" value="1"/>
</dbReference>
<dbReference type="AlphaFoldDB" id="A0A7X0LKI0"/>
<keyword evidence="5 8" id="KW-0472">Membrane</keyword>
<evidence type="ECO:0000256" key="7">
    <source>
        <dbReference type="SAM" id="MobiDB-lite"/>
    </source>
</evidence>
<name>A0A7X0LKI0_9BACT</name>
<keyword evidence="8" id="KW-0812">Transmembrane</keyword>
<dbReference type="InterPro" id="IPR001107">
    <property type="entry name" value="Band_7"/>
</dbReference>
<comment type="similarity">
    <text evidence="3">Belongs to the band 7/mec-2 family. Flotillin subfamily.</text>
</comment>
<keyword evidence="8" id="KW-1133">Transmembrane helix</keyword>
<dbReference type="EMBL" id="JACHGY010000001">
    <property type="protein sequence ID" value="MBB6429661.1"/>
    <property type="molecule type" value="Genomic_DNA"/>
</dbReference>
<evidence type="ECO:0000256" key="1">
    <source>
        <dbReference type="ARBA" id="ARBA00004167"/>
    </source>
</evidence>
<dbReference type="PANTHER" id="PTHR13806">
    <property type="entry name" value="FLOTILLIN-RELATED"/>
    <property type="match status" value="1"/>
</dbReference>
<comment type="subcellular location">
    <subcellularLocation>
        <location evidence="2">Cell membrane</location>
    </subcellularLocation>
    <subcellularLocation>
        <location evidence="1">Membrane</location>
        <topology evidence="1">Single-pass membrane protein</topology>
    </subcellularLocation>
</comment>
<feature type="region of interest" description="Disordered" evidence="7">
    <location>
        <begin position="518"/>
        <end position="551"/>
    </location>
</feature>
<keyword evidence="4" id="KW-1003">Cell membrane</keyword>
<evidence type="ECO:0000256" key="6">
    <source>
        <dbReference type="SAM" id="Coils"/>
    </source>
</evidence>
<evidence type="ECO:0000313" key="10">
    <source>
        <dbReference type="EMBL" id="MBB6429661.1"/>
    </source>
</evidence>
<evidence type="ECO:0000256" key="5">
    <source>
        <dbReference type="ARBA" id="ARBA00023136"/>
    </source>
</evidence>
<dbReference type="InterPro" id="IPR036013">
    <property type="entry name" value="Band_7/SPFH_dom_sf"/>
</dbReference>
<feature type="transmembrane region" description="Helical" evidence="8">
    <location>
        <begin position="20"/>
        <end position="42"/>
    </location>
</feature>
<organism evidence="10 11">
    <name type="scientific">Algisphaera agarilytica</name>
    <dbReference type="NCBI Taxonomy" id="1385975"/>
    <lineage>
        <taxon>Bacteria</taxon>
        <taxon>Pseudomonadati</taxon>
        <taxon>Planctomycetota</taxon>
        <taxon>Phycisphaerae</taxon>
        <taxon>Phycisphaerales</taxon>
        <taxon>Phycisphaeraceae</taxon>
        <taxon>Algisphaera</taxon>
    </lineage>
</organism>
<proteinExistence type="inferred from homology"/>
<dbReference type="Pfam" id="PF01145">
    <property type="entry name" value="Band_7"/>
    <property type="match status" value="1"/>
</dbReference>
<evidence type="ECO:0000256" key="8">
    <source>
        <dbReference type="SAM" id="Phobius"/>
    </source>
</evidence>
<dbReference type="CDD" id="cd03399">
    <property type="entry name" value="SPFH_flotillin"/>
    <property type="match status" value="1"/>
</dbReference>
<keyword evidence="11" id="KW-1185">Reference proteome</keyword>
<evidence type="ECO:0000256" key="3">
    <source>
        <dbReference type="ARBA" id="ARBA00007161"/>
    </source>
</evidence>
<dbReference type="RefSeq" id="WP_184677231.1">
    <property type="nucleotide sequence ID" value="NZ_JACHGY010000001.1"/>
</dbReference>
<evidence type="ECO:0000256" key="4">
    <source>
        <dbReference type="ARBA" id="ARBA00022475"/>
    </source>
</evidence>
<feature type="coiled-coil region" evidence="6">
    <location>
        <begin position="323"/>
        <end position="381"/>
    </location>
</feature>
<dbReference type="InterPro" id="IPR031905">
    <property type="entry name" value="Flotillin_C"/>
</dbReference>
<evidence type="ECO:0000256" key="2">
    <source>
        <dbReference type="ARBA" id="ARBA00004236"/>
    </source>
</evidence>
<dbReference type="SUPFAM" id="SSF117892">
    <property type="entry name" value="Band 7/SPFH domain"/>
    <property type="match status" value="1"/>
</dbReference>